<proteinExistence type="predicted"/>
<name>A0A1W1W4R2_9BACT</name>
<dbReference type="AlphaFoldDB" id="A0A1W1W4R2"/>
<keyword evidence="3" id="KW-1185">Reference proteome</keyword>
<dbReference type="RefSeq" id="WP_084447990.1">
    <property type="nucleotide sequence ID" value="NZ_FWWW01000111.1"/>
</dbReference>
<evidence type="ECO:0000313" key="2">
    <source>
        <dbReference type="EMBL" id="SMC00609.1"/>
    </source>
</evidence>
<feature type="transmembrane region" description="Helical" evidence="1">
    <location>
        <begin position="121"/>
        <end position="144"/>
    </location>
</feature>
<keyword evidence="1" id="KW-0812">Transmembrane</keyword>
<sequence>MKLLRKLGALAVGVLFGGVAGGLGVKYGPAFSKGTPWSGGQKIGLLLLLPVAWMLAVLAHELGHVLLGRTKGFVFHWLAVGPFLWKKERGRLRFAWNKDLNTAGGMALCVPPDSHDLRRRFLAFAGGGPLASGLFTGVALGVYALLPPATSGVGRVLGGTLAVSGAISAVLALVTLLPMHAGGFYSDGARVLNLWRGGPAGQLEVAVLSALVPSMAGTRPRELARPLLEAAALLPQELPFKLYVFHYLYLIALDTGHTERAAHYLHAYRERLEWMPEALRGSGWLESAFFAAAYQHDLPAARAFHAQAKPSPHTPADVPARVEAALARLAGDADLARAKAQLALQELPKSLDQGSARLYAEWLMDTVRWAERQ</sequence>
<keyword evidence="1" id="KW-1133">Transmembrane helix</keyword>
<protein>
    <recommendedName>
        <fullName evidence="4">Peptidase M50</fullName>
    </recommendedName>
</protein>
<dbReference type="Proteomes" id="UP000192266">
    <property type="component" value="Unassembled WGS sequence"/>
</dbReference>
<feature type="transmembrane region" description="Helical" evidence="1">
    <location>
        <begin position="156"/>
        <end position="177"/>
    </location>
</feature>
<dbReference type="OrthoDB" id="927026at2"/>
<reference evidence="2 3" key="1">
    <citation type="submission" date="2017-04" db="EMBL/GenBank/DDBJ databases">
        <authorList>
            <person name="Afonso C.L."/>
            <person name="Miller P.J."/>
            <person name="Scott M.A."/>
            <person name="Spackman E."/>
            <person name="Goraichik I."/>
            <person name="Dimitrov K.M."/>
            <person name="Suarez D.L."/>
            <person name="Swayne D.E."/>
        </authorList>
    </citation>
    <scope>NUCLEOTIDE SEQUENCE [LARGE SCALE GENOMIC DNA]</scope>
    <source>
        <strain evidence="2 3">DSM 11622</strain>
    </source>
</reference>
<dbReference type="STRING" id="645990.SAMN00120144_4022"/>
<dbReference type="EMBL" id="FWWW01000111">
    <property type="protein sequence ID" value="SMC00609.1"/>
    <property type="molecule type" value="Genomic_DNA"/>
</dbReference>
<organism evidence="2 3">
    <name type="scientific">Hymenobacter roseosalivarius DSM 11622</name>
    <dbReference type="NCBI Taxonomy" id="645990"/>
    <lineage>
        <taxon>Bacteria</taxon>
        <taxon>Pseudomonadati</taxon>
        <taxon>Bacteroidota</taxon>
        <taxon>Cytophagia</taxon>
        <taxon>Cytophagales</taxon>
        <taxon>Hymenobacteraceae</taxon>
        <taxon>Hymenobacter</taxon>
    </lineage>
</organism>
<evidence type="ECO:0000313" key="3">
    <source>
        <dbReference type="Proteomes" id="UP000192266"/>
    </source>
</evidence>
<evidence type="ECO:0000256" key="1">
    <source>
        <dbReference type="SAM" id="Phobius"/>
    </source>
</evidence>
<keyword evidence="1" id="KW-0472">Membrane</keyword>
<accession>A0A1W1W4R2</accession>
<evidence type="ECO:0008006" key="4">
    <source>
        <dbReference type="Google" id="ProtNLM"/>
    </source>
</evidence>
<feature type="transmembrane region" description="Helical" evidence="1">
    <location>
        <begin position="46"/>
        <end position="67"/>
    </location>
</feature>
<gene>
    <name evidence="2" type="ORF">SAMN00120144_4022</name>
</gene>